<dbReference type="PANTHER" id="PTHR22955:SF77">
    <property type="entry name" value="ASPARTIC PUTATIVE DOMAIN-CONTAINING PROTEIN-RELATED"/>
    <property type="match status" value="1"/>
</dbReference>
<protein>
    <submittedName>
        <fullName evidence="1">Uncharacterized protein</fullName>
    </submittedName>
</protein>
<dbReference type="PANTHER" id="PTHR22955">
    <property type="entry name" value="RETROTRANSPOSON"/>
    <property type="match status" value="1"/>
</dbReference>
<evidence type="ECO:0000313" key="1">
    <source>
        <dbReference type="EMBL" id="VDH98887.1"/>
    </source>
</evidence>
<name>A0A8B6C2B1_MYTGA</name>
<dbReference type="InterPro" id="IPR008042">
    <property type="entry name" value="Retrotrans_Pao"/>
</dbReference>
<dbReference type="EMBL" id="UYJE01001063">
    <property type="protein sequence ID" value="VDH98887.1"/>
    <property type="molecule type" value="Genomic_DNA"/>
</dbReference>
<dbReference type="AlphaFoldDB" id="A0A8B6C2B1"/>
<dbReference type="OrthoDB" id="10067762at2759"/>
<dbReference type="Proteomes" id="UP000596742">
    <property type="component" value="Unassembled WGS sequence"/>
</dbReference>
<gene>
    <name evidence="1" type="ORF">MGAL_10B062359</name>
</gene>
<keyword evidence="2" id="KW-1185">Reference proteome</keyword>
<comment type="caution">
    <text evidence="1">The sequence shown here is derived from an EMBL/GenBank/DDBJ whole genome shotgun (WGS) entry which is preliminary data.</text>
</comment>
<accession>A0A8B6C2B1</accession>
<evidence type="ECO:0000313" key="2">
    <source>
        <dbReference type="Proteomes" id="UP000596742"/>
    </source>
</evidence>
<dbReference type="Pfam" id="PF05380">
    <property type="entry name" value="Peptidase_A17"/>
    <property type="match status" value="1"/>
</dbReference>
<reference evidence="1" key="1">
    <citation type="submission" date="2018-11" db="EMBL/GenBank/DDBJ databases">
        <authorList>
            <person name="Alioto T."/>
            <person name="Alioto T."/>
        </authorList>
    </citation>
    <scope>NUCLEOTIDE SEQUENCE</scope>
</reference>
<sequence>MEIDKATNTDISRQITFESDAQEKIEFQILTDASQQAYGACAYLVKGITSSLIITKNRVAPVKTLSRLELMVALIGANDSQIMLSWISSPKTLPIFESNRLTEIRKLAVNFDKRYCPTCQNPEDHRTRGITAKQLMNSELLIKGPKWIANKAERPNWKRNVEYCNTFSTITEEYMDAEIHVPKTKLKKNTARLVNWLEYKHSC</sequence>
<proteinExistence type="predicted"/>
<organism evidence="1 2">
    <name type="scientific">Mytilus galloprovincialis</name>
    <name type="common">Mediterranean mussel</name>
    <dbReference type="NCBI Taxonomy" id="29158"/>
    <lineage>
        <taxon>Eukaryota</taxon>
        <taxon>Metazoa</taxon>
        <taxon>Spiralia</taxon>
        <taxon>Lophotrochozoa</taxon>
        <taxon>Mollusca</taxon>
        <taxon>Bivalvia</taxon>
        <taxon>Autobranchia</taxon>
        <taxon>Pteriomorphia</taxon>
        <taxon>Mytilida</taxon>
        <taxon>Mytiloidea</taxon>
        <taxon>Mytilidae</taxon>
        <taxon>Mytilinae</taxon>
        <taxon>Mytilus</taxon>
    </lineage>
</organism>